<name>A0A2N5ENF5_9GAMM</name>
<organism evidence="2 3">
    <name type="scientific">Chimaeribacter arupi</name>
    <dbReference type="NCBI Taxonomy" id="2060066"/>
    <lineage>
        <taxon>Bacteria</taxon>
        <taxon>Pseudomonadati</taxon>
        <taxon>Pseudomonadota</taxon>
        <taxon>Gammaproteobacteria</taxon>
        <taxon>Enterobacterales</taxon>
        <taxon>Yersiniaceae</taxon>
        <taxon>Chimaeribacter</taxon>
    </lineage>
</organism>
<keyword evidence="3" id="KW-1185">Reference proteome</keyword>
<dbReference type="AlphaFoldDB" id="A0A2N5ENF5"/>
<sequence length="299" mass="32221">MAVRTQQPTSITKRSEQTVKPVAIGLVDWRLPVKGPDAVRLACQLGAESIQLDLGGPGRAPWLDSKARLRAMCDALAETGITPLAVSANVLNDIGITAGKGTPAAEQTQRVIRRALDAAATIGAHLVFLPSFRASAIDSAAAFARTADVLHWACSEAKARRLLLGTENVLCPEQLQRLINAVSSSELRVVLDTGNPLTAGISPCAVLQAAIPVLANQVHIKGVDDKNALSNNESVIVDTLNELYQRKFPVKALVLENDYRDDGIERLKADLLWLKNHVAKYWDAPDVNARPLTHVTPLF</sequence>
<evidence type="ECO:0000313" key="2">
    <source>
        <dbReference type="EMBL" id="PLR50212.1"/>
    </source>
</evidence>
<dbReference type="Proteomes" id="UP000234626">
    <property type="component" value="Unassembled WGS sequence"/>
</dbReference>
<dbReference type="InterPro" id="IPR050312">
    <property type="entry name" value="IolE/XylAMocC-like"/>
</dbReference>
<protein>
    <submittedName>
        <fullName evidence="2">Sugar phosphate isomerase/epimerase</fullName>
    </submittedName>
</protein>
<comment type="caution">
    <text evidence="2">The sequence shown here is derived from an EMBL/GenBank/DDBJ whole genome shotgun (WGS) entry which is preliminary data.</text>
</comment>
<dbReference type="GO" id="GO:0016853">
    <property type="term" value="F:isomerase activity"/>
    <property type="evidence" value="ECO:0007669"/>
    <property type="project" value="UniProtKB-KW"/>
</dbReference>
<dbReference type="SUPFAM" id="SSF51658">
    <property type="entry name" value="Xylose isomerase-like"/>
    <property type="match status" value="1"/>
</dbReference>
<reference evidence="2 3" key="1">
    <citation type="submission" date="2017-12" db="EMBL/GenBank/DDBJ databases">
        <title>Characterization of six clinical isolates of Enterochimera gen. nov., a novel genus of the Yersiniaciae family and the three species Enterochimera arupensis sp. nov., Enterochimera coloradensis sp. nov, and Enterochimera californica sp. nov.</title>
        <authorList>
            <person name="Rossi A."/>
            <person name="Fisher M."/>
        </authorList>
    </citation>
    <scope>NUCLEOTIDE SEQUENCE [LARGE SCALE GENOMIC DNA]</scope>
    <source>
        <strain evidence="2 3">2016Iso1</strain>
    </source>
</reference>
<dbReference type="PANTHER" id="PTHR12110">
    <property type="entry name" value="HYDROXYPYRUVATE ISOMERASE"/>
    <property type="match status" value="1"/>
</dbReference>
<dbReference type="PANTHER" id="PTHR12110:SF53">
    <property type="entry name" value="BLR5974 PROTEIN"/>
    <property type="match status" value="1"/>
</dbReference>
<accession>A0A2N5ENF5</accession>
<evidence type="ECO:0000259" key="1">
    <source>
        <dbReference type="Pfam" id="PF01261"/>
    </source>
</evidence>
<gene>
    <name evidence="2" type="ORF">CYR34_09950</name>
</gene>
<feature type="domain" description="Xylose isomerase-like TIM barrel" evidence="1">
    <location>
        <begin position="40"/>
        <end position="226"/>
    </location>
</feature>
<proteinExistence type="predicted"/>
<dbReference type="InterPro" id="IPR013022">
    <property type="entry name" value="Xyl_isomerase-like_TIM-brl"/>
</dbReference>
<dbReference type="EMBL" id="PJZK01000008">
    <property type="protein sequence ID" value="PLR50212.1"/>
    <property type="molecule type" value="Genomic_DNA"/>
</dbReference>
<dbReference type="OrthoDB" id="8062777at2"/>
<dbReference type="Pfam" id="PF01261">
    <property type="entry name" value="AP_endonuc_2"/>
    <property type="match status" value="1"/>
</dbReference>
<evidence type="ECO:0000313" key="3">
    <source>
        <dbReference type="Proteomes" id="UP000234626"/>
    </source>
</evidence>
<dbReference type="InterPro" id="IPR036237">
    <property type="entry name" value="Xyl_isomerase-like_sf"/>
</dbReference>
<dbReference type="Gene3D" id="3.20.20.150">
    <property type="entry name" value="Divalent-metal-dependent TIM barrel enzymes"/>
    <property type="match status" value="1"/>
</dbReference>
<keyword evidence="2" id="KW-0413">Isomerase</keyword>